<dbReference type="InterPro" id="IPR051803">
    <property type="entry name" value="TA_system_RelE-like_toxin"/>
</dbReference>
<evidence type="ECO:0000313" key="3">
    <source>
        <dbReference type="EMBL" id="CDF81433.1"/>
    </source>
</evidence>
<proteinExistence type="inferred from homology"/>
<dbReference type="STRING" id="1301098.PKB_0054"/>
<organism evidence="3 4">
    <name type="scientific">Pseudomonas knackmussii (strain DSM 6978 / CCUG 54928 / LMG 23759 / B13)</name>
    <dbReference type="NCBI Taxonomy" id="1301098"/>
    <lineage>
        <taxon>Bacteria</taxon>
        <taxon>Pseudomonadati</taxon>
        <taxon>Pseudomonadota</taxon>
        <taxon>Gammaproteobacteria</taxon>
        <taxon>Pseudomonadales</taxon>
        <taxon>Pseudomonadaceae</taxon>
        <taxon>Pseudomonas</taxon>
    </lineage>
</organism>
<dbReference type="KEGG" id="pkc:PKB_0054"/>
<evidence type="ECO:0000313" key="4">
    <source>
        <dbReference type="Proteomes" id="UP000025241"/>
    </source>
</evidence>
<dbReference type="Pfam" id="PF05016">
    <property type="entry name" value="ParE_toxin"/>
    <property type="match status" value="1"/>
</dbReference>
<dbReference type="InterPro" id="IPR035093">
    <property type="entry name" value="RelE/ParE_toxin_dom_sf"/>
</dbReference>
<dbReference type="OrthoDB" id="9798046at2"/>
<dbReference type="Proteomes" id="UP000025241">
    <property type="component" value="Chromosome I"/>
</dbReference>
<comment type="similarity">
    <text evidence="1">Belongs to the RelE toxin family.</text>
</comment>
<accession>A0A024HAA2</accession>
<dbReference type="EMBL" id="HG322950">
    <property type="protein sequence ID" value="CDF81433.1"/>
    <property type="molecule type" value="Genomic_DNA"/>
</dbReference>
<sequence>MSLQWTHKAAADLDGLYDHYVVLVGPEKALRAIQDMVSQVKALADLSLSSVGQPSEVPGVRELLLERWPYQAAYRVKGRDVQILRIDAVENSG</sequence>
<dbReference type="Gene3D" id="3.30.2310.20">
    <property type="entry name" value="RelE-like"/>
    <property type="match status" value="1"/>
</dbReference>
<dbReference type="HOGENOM" id="CLU_147162_11_4_6"/>
<dbReference type="eggNOG" id="COG3668">
    <property type="taxonomic scope" value="Bacteria"/>
</dbReference>
<dbReference type="PANTHER" id="PTHR33755:SF5">
    <property type="entry name" value="TYPE II TOXIN-ANTITOXIN SYSTEM RELE_PARE FAMILY TOXIN"/>
    <property type="match status" value="1"/>
</dbReference>
<dbReference type="AlphaFoldDB" id="A0A024HAA2"/>
<keyword evidence="2" id="KW-1277">Toxin-antitoxin system</keyword>
<dbReference type="RefSeq" id="WP_043248044.1">
    <property type="nucleotide sequence ID" value="NZ_HG322950.1"/>
</dbReference>
<dbReference type="InterPro" id="IPR007712">
    <property type="entry name" value="RelE/ParE_toxin"/>
</dbReference>
<evidence type="ECO:0008006" key="5">
    <source>
        <dbReference type="Google" id="ProtNLM"/>
    </source>
</evidence>
<name>A0A024HAA2_PSEKB</name>
<evidence type="ECO:0000256" key="2">
    <source>
        <dbReference type="ARBA" id="ARBA00022649"/>
    </source>
</evidence>
<reference evidence="3 4" key="2">
    <citation type="submission" date="2014-05" db="EMBL/GenBank/DDBJ databases">
        <title>Genome sequence of the 3-chlorobenzoate degrading bacterium Pseudomonas knackmussii B13 shows multiple evidence for horizontal gene transfer.</title>
        <authorList>
            <person name="Miyazaki R."/>
            <person name="Bertelli C."/>
            <person name="Falquet L."/>
            <person name="Robinson-Rechavi M."/>
            <person name="Gharib W."/>
            <person name="Roy S."/>
            <person name="Van der Meer J.R."/>
        </authorList>
    </citation>
    <scope>NUCLEOTIDE SEQUENCE [LARGE SCALE GENOMIC DNA]</scope>
    <source>
        <strain evidence="3 4">B13</strain>
    </source>
</reference>
<dbReference type="PATRIC" id="fig|1301098.3.peg.56"/>
<keyword evidence="4" id="KW-1185">Reference proteome</keyword>
<reference evidence="3 4" key="1">
    <citation type="submission" date="2013-03" db="EMBL/GenBank/DDBJ databases">
        <authorList>
            <person name="Linke B."/>
        </authorList>
    </citation>
    <scope>NUCLEOTIDE SEQUENCE [LARGE SCALE GENOMIC DNA]</scope>
    <source>
        <strain evidence="3 4">B13</strain>
    </source>
</reference>
<gene>
    <name evidence="3" type="ORF">PKB_0054</name>
</gene>
<evidence type="ECO:0000256" key="1">
    <source>
        <dbReference type="ARBA" id="ARBA00006226"/>
    </source>
</evidence>
<protein>
    <recommendedName>
        <fullName evidence="5">Plasmid stabilization system protein</fullName>
    </recommendedName>
</protein>
<dbReference type="PANTHER" id="PTHR33755">
    <property type="entry name" value="TOXIN PARE1-RELATED"/>
    <property type="match status" value="1"/>
</dbReference>